<dbReference type="KEGG" id="fls:GLV81_16500"/>
<dbReference type="InterPro" id="IPR005801">
    <property type="entry name" value="ADC_synthase"/>
</dbReference>
<dbReference type="PANTHER" id="PTHR11236:SF9">
    <property type="entry name" value="ANTHRANILATE SYNTHASE COMPONENT 1"/>
    <property type="match status" value="1"/>
</dbReference>
<dbReference type="Pfam" id="PF00425">
    <property type="entry name" value="Chorismate_bind"/>
    <property type="match status" value="1"/>
</dbReference>
<proteinExistence type="predicted"/>
<reference evidence="2 3" key="1">
    <citation type="submission" date="2019-11" db="EMBL/GenBank/DDBJ databases">
        <authorList>
            <person name="Im W.T."/>
        </authorList>
    </citation>
    <scope>NUCLEOTIDE SEQUENCE [LARGE SCALE GENOMIC DNA]</scope>
    <source>
        <strain evidence="2 3">SB-02</strain>
    </source>
</reference>
<evidence type="ECO:0000313" key="2">
    <source>
        <dbReference type="EMBL" id="QGW29493.1"/>
    </source>
</evidence>
<dbReference type="EMBL" id="CP046566">
    <property type="protein sequence ID" value="QGW29493.1"/>
    <property type="molecule type" value="Genomic_DNA"/>
</dbReference>
<dbReference type="AlphaFoldDB" id="A0A6I6GCM8"/>
<accession>A0A6I6GCM8</accession>
<dbReference type="SUPFAM" id="SSF56322">
    <property type="entry name" value="ADC synthase"/>
    <property type="match status" value="1"/>
</dbReference>
<dbReference type="InterPro" id="IPR015890">
    <property type="entry name" value="Chorismate_C"/>
</dbReference>
<dbReference type="Proteomes" id="UP000426027">
    <property type="component" value="Chromosome"/>
</dbReference>
<gene>
    <name evidence="2" type="ORF">GLV81_16500</name>
</gene>
<organism evidence="2 3">
    <name type="scientific">Phnomibacter ginsenosidimutans</name>
    <dbReference type="NCBI Taxonomy" id="2676868"/>
    <lineage>
        <taxon>Bacteria</taxon>
        <taxon>Pseudomonadati</taxon>
        <taxon>Bacteroidota</taxon>
        <taxon>Chitinophagia</taxon>
        <taxon>Chitinophagales</taxon>
        <taxon>Chitinophagaceae</taxon>
        <taxon>Phnomibacter</taxon>
    </lineage>
</organism>
<feature type="domain" description="Chorismate-utilising enzyme C-terminal" evidence="1">
    <location>
        <begin position="165"/>
        <end position="422"/>
    </location>
</feature>
<evidence type="ECO:0000259" key="1">
    <source>
        <dbReference type="Pfam" id="PF00425"/>
    </source>
</evidence>
<dbReference type="Gene3D" id="3.60.120.10">
    <property type="entry name" value="Anthranilate synthase"/>
    <property type="match status" value="1"/>
</dbReference>
<protein>
    <submittedName>
        <fullName evidence="2">Aminodeoxychorismate synthase component I</fullName>
    </submittedName>
</protein>
<sequence length="436" mass="48897">MQAGKVYPIHNLSVFKQQLLSWASQFNSCCFLDNHQYASPWQQQECLLAVGAKAMLQTQAGQALAQIDAFTQEHSGQWIFGHLGYGLTYELMRQQSQHPHPNGFADACLFVPEIVLQCNDNSVCIYVEDQDLANAIFQAIKSQSVGSDAPQSQMHIGRMSPVLSQESYLQTIAKLQQHILRGDCYEINFCQQFLVPYSEVDPVALYQSLCEVSPNPFSCYYKIDSNHLACASPERFLMKRGGKLYSQPIKGTASRHKYNADTDEILKRQLQQSEKDRSENVMVVDLVRNDLSQICNSGSVKVAELFGIYTYPQVHQMISTIEGELRPGTSFAQILQATFPMGSMTGAPKPSVVSLIDKYEQGQRGIFSGSVGYIQPNGDFDFNVVIRSIVYEQAAKLLHYHVGSGITHYSVPEKEYEECRWKSAAIEQVLSNLQAQ</sequence>
<dbReference type="PRINTS" id="PR00095">
    <property type="entry name" value="ANTSNTHASEI"/>
</dbReference>
<dbReference type="InterPro" id="IPR019999">
    <property type="entry name" value="Anth_synth_I-like"/>
</dbReference>
<evidence type="ECO:0000313" key="3">
    <source>
        <dbReference type="Proteomes" id="UP000426027"/>
    </source>
</evidence>
<name>A0A6I6GCM8_9BACT</name>
<dbReference type="PANTHER" id="PTHR11236">
    <property type="entry name" value="AMINOBENZOATE/ANTHRANILATE SYNTHASE"/>
    <property type="match status" value="1"/>
</dbReference>
<dbReference type="GO" id="GO:0000162">
    <property type="term" value="P:L-tryptophan biosynthetic process"/>
    <property type="evidence" value="ECO:0007669"/>
    <property type="project" value="TreeGrafter"/>
</dbReference>
<keyword evidence="3" id="KW-1185">Reference proteome</keyword>
<dbReference type="RefSeq" id="WP_157479845.1">
    <property type="nucleotide sequence ID" value="NZ_CP046566.1"/>
</dbReference>